<feature type="transmembrane region" description="Helical" evidence="6">
    <location>
        <begin position="16"/>
        <end position="34"/>
    </location>
</feature>
<feature type="transmembrane region" description="Helical" evidence="6">
    <location>
        <begin position="55"/>
        <end position="88"/>
    </location>
</feature>
<evidence type="ECO:0000313" key="8">
    <source>
        <dbReference type="Proteomes" id="UP000261560"/>
    </source>
</evidence>
<comment type="subcellular location">
    <subcellularLocation>
        <location evidence="1">Membrane</location>
        <topology evidence="1">Multi-pass membrane protein</topology>
    </subcellularLocation>
</comment>
<evidence type="ECO:0000256" key="5">
    <source>
        <dbReference type="ARBA" id="ARBA00023136"/>
    </source>
</evidence>
<name>A0A3B3DNB4_ORYME</name>
<evidence type="ECO:0000256" key="1">
    <source>
        <dbReference type="ARBA" id="ARBA00004141"/>
    </source>
</evidence>
<comment type="similarity">
    <text evidence="2">Belongs to the L6 tetraspanin family.</text>
</comment>
<organism evidence="7 8">
    <name type="scientific">Oryzias melastigma</name>
    <name type="common">Marine medaka</name>
    <dbReference type="NCBI Taxonomy" id="30732"/>
    <lineage>
        <taxon>Eukaryota</taxon>
        <taxon>Metazoa</taxon>
        <taxon>Chordata</taxon>
        <taxon>Craniata</taxon>
        <taxon>Vertebrata</taxon>
        <taxon>Euteleostomi</taxon>
        <taxon>Actinopterygii</taxon>
        <taxon>Neopterygii</taxon>
        <taxon>Teleostei</taxon>
        <taxon>Neoteleostei</taxon>
        <taxon>Acanthomorphata</taxon>
        <taxon>Ovalentaria</taxon>
        <taxon>Atherinomorphae</taxon>
        <taxon>Beloniformes</taxon>
        <taxon>Adrianichthyidae</taxon>
        <taxon>Oryziinae</taxon>
        <taxon>Oryzias</taxon>
    </lineage>
</organism>
<keyword evidence="8" id="KW-1185">Reference proteome</keyword>
<dbReference type="PANTHER" id="PTHR14198:SF22">
    <property type="entry name" value="TRANSMEMBRANE 4 L6 FAMILY MEMBER 19"/>
    <property type="match status" value="1"/>
</dbReference>
<keyword evidence="5 6" id="KW-0472">Membrane</keyword>
<evidence type="ECO:0000313" key="7">
    <source>
        <dbReference type="Ensembl" id="ENSOMEP00000031597.1"/>
    </source>
</evidence>
<dbReference type="Ensembl" id="ENSOMET00000023050.1">
    <property type="protein sequence ID" value="ENSOMEP00000031597.1"/>
    <property type="gene ID" value="ENSOMEG00000016540.1"/>
</dbReference>
<evidence type="ECO:0000256" key="3">
    <source>
        <dbReference type="ARBA" id="ARBA00022692"/>
    </source>
</evidence>
<reference evidence="7" key="1">
    <citation type="submission" date="2025-08" db="UniProtKB">
        <authorList>
            <consortium name="Ensembl"/>
        </authorList>
    </citation>
    <scope>IDENTIFICATION</scope>
</reference>
<accession>A0A3B3DNB4</accession>
<keyword evidence="3 6" id="KW-0812">Transmembrane</keyword>
<dbReference type="Proteomes" id="UP000261560">
    <property type="component" value="Unplaced"/>
</dbReference>
<dbReference type="PANTHER" id="PTHR14198">
    <property type="entry name" value="TRANSMEMBRANE 4 L6 FAMILY MEMBER 1-RELATED"/>
    <property type="match status" value="1"/>
</dbReference>
<protein>
    <submittedName>
        <fullName evidence="7">Transmembrane 4 L6 family member 5-like</fullName>
    </submittedName>
</protein>
<dbReference type="AlphaFoldDB" id="A0A3B3DNB4"/>
<evidence type="ECO:0000256" key="6">
    <source>
        <dbReference type="SAM" id="Phobius"/>
    </source>
</evidence>
<feature type="transmembrane region" description="Helical" evidence="6">
    <location>
        <begin position="138"/>
        <end position="160"/>
    </location>
</feature>
<sequence length="179" mass="18977">TLSYPILPGSSTTCTTLSYLVLPVCILCNILLLFPDLKIHFLLEKHVTKEATWATGLWASGLMVCTSAGVIYSGLAFLAAAICCYVSATGLVQGPKCLYNTSSGLTWGVPLKFSGYLHNQTLWSGVCLEPRSVVQWNVVLFSVMGATSALEAVLCAVNILNSLLASVGSSSTLYCSLSL</sequence>
<proteinExistence type="inferred from homology"/>
<evidence type="ECO:0000256" key="4">
    <source>
        <dbReference type="ARBA" id="ARBA00022989"/>
    </source>
</evidence>
<keyword evidence="4 6" id="KW-1133">Transmembrane helix</keyword>
<evidence type="ECO:0000256" key="2">
    <source>
        <dbReference type="ARBA" id="ARBA00006193"/>
    </source>
</evidence>
<dbReference type="GeneTree" id="ENSGT01030000234590"/>
<reference evidence="7" key="2">
    <citation type="submission" date="2025-09" db="UniProtKB">
        <authorList>
            <consortium name="Ensembl"/>
        </authorList>
    </citation>
    <scope>IDENTIFICATION</scope>
</reference>
<dbReference type="Pfam" id="PF05805">
    <property type="entry name" value="L6_membrane"/>
    <property type="match status" value="1"/>
</dbReference>
<dbReference type="InterPro" id="IPR008661">
    <property type="entry name" value="L6_membrane"/>
</dbReference>
<dbReference type="GO" id="GO:0016020">
    <property type="term" value="C:membrane"/>
    <property type="evidence" value="ECO:0007669"/>
    <property type="project" value="UniProtKB-SubCell"/>
</dbReference>